<reference evidence="1 2" key="1">
    <citation type="journal article" date="2015" name="Environ. Microbiol.">
        <title>Genome analyses suggest the presence of polyploidy and recent human-driven expansions in eight global populations of the honeybee pathogen Nosema ceranae.</title>
        <authorList>
            <person name="Pelin A."/>
            <person name="Selman M."/>
            <person name="Aris-Brosou S."/>
            <person name="Farinelli L."/>
            <person name="Corradi N."/>
        </authorList>
    </citation>
    <scope>NUCLEOTIDE SEQUENCE [LARGE SCALE GENOMIC DNA]</scope>
    <source>
        <strain evidence="1 2">PA08 1199</strain>
    </source>
</reference>
<dbReference type="GeneID" id="36321178"/>
<organism evidence="1 2">
    <name type="scientific">Vairimorpha ceranae</name>
    <dbReference type="NCBI Taxonomy" id="40302"/>
    <lineage>
        <taxon>Eukaryota</taxon>
        <taxon>Fungi</taxon>
        <taxon>Fungi incertae sedis</taxon>
        <taxon>Microsporidia</taxon>
        <taxon>Nosematidae</taxon>
        <taxon>Vairimorpha</taxon>
    </lineage>
</organism>
<evidence type="ECO:0000313" key="2">
    <source>
        <dbReference type="Proteomes" id="UP000034350"/>
    </source>
</evidence>
<name>A0A0F9Z9G1_9MICR</name>
<dbReference type="AlphaFoldDB" id="A0A0F9Z9G1"/>
<sequence>MFYTNNYIYKCNDYKCRKRSFACKLSAKNARVAINKKFLAIYEFLACDYVKRVMNDCDISKLTFQKLKINVFKYISSCVEKYENIILRE</sequence>
<accession>A0A0F9Z9G1</accession>
<dbReference type="VEuPathDB" id="MicrosporidiaDB:AAJ76_680001595"/>
<gene>
    <name evidence="1" type="ORF">AAJ76_680001595</name>
</gene>
<dbReference type="EMBL" id="JPQZ01000068">
    <property type="protein sequence ID" value="KKO74464.1"/>
    <property type="molecule type" value="Genomic_DNA"/>
</dbReference>
<proteinExistence type="predicted"/>
<evidence type="ECO:0000313" key="1">
    <source>
        <dbReference type="EMBL" id="KKO74464.1"/>
    </source>
</evidence>
<protein>
    <submittedName>
        <fullName evidence="1">Uncharacterized protein</fullName>
    </submittedName>
</protein>
<dbReference type="RefSeq" id="XP_024330206.1">
    <property type="nucleotide sequence ID" value="XM_024476226.1"/>
</dbReference>
<dbReference type="Proteomes" id="UP000034350">
    <property type="component" value="Unassembled WGS sequence"/>
</dbReference>
<comment type="caution">
    <text evidence="1">The sequence shown here is derived from an EMBL/GenBank/DDBJ whole genome shotgun (WGS) entry which is preliminary data.</text>
</comment>
<keyword evidence="2" id="KW-1185">Reference proteome</keyword>